<dbReference type="EMBL" id="JANPWB010000011">
    <property type="protein sequence ID" value="KAJ1124779.1"/>
    <property type="molecule type" value="Genomic_DNA"/>
</dbReference>
<keyword evidence="3" id="KW-1185">Reference proteome</keyword>
<name>A0AAV7PCC0_PLEWA</name>
<feature type="region of interest" description="Disordered" evidence="1">
    <location>
        <begin position="90"/>
        <end position="123"/>
    </location>
</feature>
<evidence type="ECO:0000313" key="3">
    <source>
        <dbReference type="Proteomes" id="UP001066276"/>
    </source>
</evidence>
<evidence type="ECO:0000313" key="2">
    <source>
        <dbReference type="EMBL" id="KAJ1124779.1"/>
    </source>
</evidence>
<reference evidence="2" key="1">
    <citation type="journal article" date="2022" name="bioRxiv">
        <title>Sequencing and chromosome-scale assembly of the giantPleurodeles waltlgenome.</title>
        <authorList>
            <person name="Brown T."/>
            <person name="Elewa A."/>
            <person name="Iarovenko S."/>
            <person name="Subramanian E."/>
            <person name="Araus A.J."/>
            <person name="Petzold A."/>
            <person name="Susuki M."/>
            <person name="Suzuki K.-i.T."/>
            <person name="Hayashi T."/>
            <person name="Toyoda A."/>
            <person name="Oliveira C."/>
            <person name="Osipova E."/>
            <person name="Leigh N.D."/>
            <person name="Simon A."/>
            <person name="Yun M.H."/>
        </authorList>
    </citation>
    <scope>NUCLEOTIDE SEQUENCE</scope>
    <source>
        <strain evidence="2">20211129_DDA</strain>
        <tissue evidence="2">Liver</tissue>
    </source>
</reference>
<gene>
    <name evidence="2" type="ORF">NDU88_003228</name>
</gene>
<accession>A0AAV7PCC0</accession>
<sequence>MAANVQGMERWPMESLDTVLRELKQSPPHQIWAIERHRGAPRGLTASGLVATWLHPGRPPRRSWLHRSERPMQLIHLGMLLPLSSSATRPSWSKSKAGVSGLPPHVLRCRTDAGSRPASIGQP</sequence>
<dbReference type="Proteomes" id="UP001066276">
    <property type="component" value="Chromosome 7"/>
</dbReference>
<proteinExistence type="predicted"/>
<comment type="caution">
    <text evidence="2">The sequence shown here is derived from an EMBL/GenBank/DDBJ whole genome shotgun (WGS) entry which is preliminary data.</text>
</comment>
<dbReference type="AlphaFoldDB" id="A0AAV7PCC0"/>
<organism evidence="2 3">
    <name type="scientific">Pleurodeles waltl</name>
    <name type="common">Iberian ribbed newt</name>
    <dbReference type="NCBI Taxonomy" id="8319"/>
    <lineage>
        <taxon>Eukaryota</taxon>
        <taxon>Metazoa</taxon>
        <taxon>Chordata</taxon>
        <taxon>Craniata</taxon>
        <taxon>Vertebrata</taxon>
        <taxon>Euteleostomi</taxon>
        <taxon>Amphibia</taxon>
        <taxon>Batrachia</taxon>
        <taxon>Caudata</taxon>
        <taxon>Salamandroidea</taxon>
        <taxon>Salamandridae</taxon>
        <taxon>Pleurodelinae</taxon>
        <taxon>Pleurodeles</taxon>
    </lineage>
</organism>
<evidence type="ECO:0000256" key="1">
    <source>
        <dbReference type="SAM" id="MobiDB-lite"/>
    </source>
</evidence>
<protein>
    <submittedName>
        <fullName evidence="2">Uncharacterized protein</fullName>
    </submittedName>
</protein>